<dbReference type="SMART" id="SM01079">
    <property type="entry name" value="CHASE"/>
    <property type="match status" value="1"/>
</dbReference>
<dbReference type="InterPro" id="IPR001610">
    <property type="entry name" value="PAC"/>
</dbReference>
<evidence type="ECO:0000313" key="11">
    <source>
        <dbReference type="Proteomes" id="UP000001625"/>
    </source>
</evidence>
<comment type="subcellular location">
    <subcellularLocation>
        <location evidence="1">Cell membrane</location>
        <topology evidence="1">Multi-pass membrane protein</topology>
    </subcellularLocation>
</comment>
<dbReference type="Pfam" id="PF00990">
    <property type="entry name" value="GGDEF"/>
    <property type="match status" value="1"/>
</dbReference>
<evidence type="ECO:0000256" key="1">
    <source>
        <dbReference type="ARBA" id="ARBA00004651"/>
    </source>
</evidence>
<dbReference type="HOGENOM" id="CLU_284668_0_0_4"/>
<reference evidence="10 11" key="1">
    <citation type="submission" date="2010-03" db="EMBL/GenBank/DDBJ databases">
        <title>Complete sequence of Sideroxydans lithotrophicus ES-1.</title>
        <authorList>
            <consortium name="US DOE Joint Genome Institute"/>
            <person name="Lucas S."/>
            <person name="Copeland A."/>
            <person name="Lapidus A."/>
            <person name="Cheng J.-F."/>
            <person name="Bruce D."/>
            <person name="Goodwin L."/>
            <person name="Pitluck S."/>
            <person name="Munk A.C."/>
            <person name="Detter J.C."/>
            <person name="Han C."/>
            <person name="Tapia R."/>
            <person name="Larimer F."/>
            <person name="Land M."/>
            <person name="Hauser L."/>
            <person name="Kyrpides N."/>
            <person name="Ivanova N."/>
            <person name="Emerson D."/>
            <person name="Woyke T."/>
        </authorList>
    </citation>
    <scope>NUCLEOTIDE SEQUENCE [LARGE SCALE GENOMIC DNA]</scope>
    <source>
        <strain evidence="10 11">ES-1</strain>
    </source>
</reference>
<dbReference type="Pfam" id="PF08447">
    <property type="entry name" value="PAS_3"/>
    <property type="match status" value="1"/>
</dbReference>
<dbReference type="InterPro" id="IPR029787">
    <property type="entry name" value="Nucleotide_cyclase"/>
</dbReference>
<dbReference type="eggNOG" id="COG2202">
    <property type="taxonomic scope" value="Bacteria"/>
</dbReference>
<dbReference type="EMBL" id="CP001965">
    <property type="protein sequence ID" value="ADE12388.1"/>
    <property type="molecule type" value="Genomic_DNA"/>
</dbReference>
<gene>
    <name evidence="10" type="ordered locus">Slit_2160</name>
</gene>
<dbReference type="SMART" id="SM00091">
    <property type="entry name" value="PAS"/>
    <property type="match status" value="3"/>
</dbReference>
<dbReference type="NCBIfam" id="TIGR00229">
    <property type="entry name" value="sensory_box"/>
    <property type="match status" value="3"/>
</dbReference>
<feature type="domain" description="PAC" evidence="7">
    <location>
        <begin position="735"/>
        <end position="786"/>
    </location>
</feature>
<name>D5CUK1_SIDLE</name>
<evidence type="ECO:0000256" key="2">
    <source>
        <dbReference type="ARBA" id="ARBA00022475"/>
    </source>
</evidence>
<feature type="domain" description="PAC" evidence="7">
    <location>
        <begin position="860"/>
        <end position="909"/>
    </location>
</feature>
<organism evidence="10 11">
    <name type="scientific">Sideroxydans lithotrophicus (strain ES-1)</name>
    <dbReference type="NCBI Taxonomy" id="580332"/>
    <lineage>
        <taxon>Bacteria</taxon>
        <taxon>Pseudomonadati</taxon>
        <taxon>Pseudomonadota</taxon>
        <taxon>Betaproteobacteria</taxon>
        <taxon>Nitrosomonadales</taxon>
        <taxon>Gallionellaceae</taxon>
        <taxon>Sideroxydans</taxon>
    </lineage>
</organism>
<feature type="transmembrane region" description="Helical" evidence="6">
    <location>
        <begin position="93"/>
        <end position="115"/>
    </location>
</feature>
<dbReference type="Pfam" id="PF13426">
    <property type="entry name" value="PAS_9"/>
    <property type="match status" value="1"/>
</dbReference>
<dbReference type="InterPro" id="IPR000160">
    <property type="entry name" value="GGDEF_dom"/>
</dbReference>
<feature type="transmembrane region" description="Helical" evidence="6">
    <location>
        <begin position="490"/>
        <end position="513"/>
    </location>
</feature>
<dbReference type="KEGG" id="slt:Slit_2160"/>
<dbReference type="GO" id="GO:0006355">
    <property type="term" value="P:regulation of DNA-templated transcription"/>
    <property type="evidence" value="ECO:0007669"/>
    <property type="project" value="InterPro"/>
</dbReference>
<proteinExistence type="predicted"/>
<keyword evidence="4 6" id="KW-1133">Transmembrane helix</keyword>
<dbReference type="GO" id="GO:0007165">
    <property type="term" value="P:signal transduction"/>
    <property type="evidence" value="ECO:0007669"/>
    <property type="project" value="UniProtKB-ARBA"/>
</dbReference>
<dbReference type="Pfam" id="PF00989">
    <property type="entry name" value="PAS"/>
    <property type="match status" value="1"/>
</dbReference>
<dbReference type="PROSITE" id="PS50887">
    <property type="entry name" value="GGDEF"/>
    <property type="match status" value="1"/>
</dbReference>
<feature type="transmembrane region" description="Helical" evidence="6">
    <location>
        <begin position="53"/>
        <end position="81"/>
    </location>
</feature>
<dbReference type="SUPFAM" id="SSF55073">
    <property type="entry name" value="Nucleotide cyclase"/>
    <property type="match status" value="1"/>
</dbReference>
<dbReference type="InterPro" id="IPR043128">
    <property type="entry name" value="Rev_trsase/Diguanyl_cyclase"/>
</dbReference>
<evidence type="ECO:0000256" key="6">
    <source>
        <dbReference type="SAM" id="Phobius"/>
    </source>
</evidence>
<evidence type="ECO:0000259" key="9">
    <source>
        <dbReference type="PROSITE" id="PS50887"/>
    </source>
</evidence>
<dbReference type="InterPro" id="IPR042240">
    <property type="entry name" value="CHASE_sf"/>
</dbReference>
<evidence type="ECO:0000256" key="5">
    <source>
        <dbReference type="ARBA" id="ARBA00023136"/>
    </source>
</evidence>
<dbReference type="eggNOG" id="COG2199">
    <property type="taxonomic scope" value="Bacteria"/>
</dbReference>
<dbReference type="Gene3D" id="3.30.450.350">
    <property type="entry name" value="CHASE domain"/>
    <property type="match status" value="1"/>
</dbReference>
<dbReference type="InterPro" id="IPR006189">
    <property type="entry name" value="CHASE_dom"/>
</dbReference>
<evidence type="ECO:0000313" key="10">
    <source>
        <dbReference type="EMBL" id="ADE12388.1"/>
    </source>
</evidence>
<dbReference type="InterPro" id="IPR013655">
    <property type="entry name" value="PAS_fold_3"/>
</dbReference>
<dbReference type="Gene3D" id="3.30.70.270">
    <property type="match status" value="1"/>
</dbReference>
<dbReference type="NCBIfam" id="TIGR00254">
    <property type="entry name" value="GGDEF"/>
    <property type="match status" value="1"/>
</dbReference>
<evidence type="ECO:0000256" key="3">
    <source>
        <dbReference type="ARBA" id="ARBA00022692"/>
    </source>
</evidence>
<dbReference type="GO" id="GO:0003824">
    <property type="term" value="F:catalytic activity"/>
    <property type="evidence" value="ECO:0007669"/>
    <property type="project" value="UniProtKB-ARBA"/>
</dbReference>
<evidence type="ECO:0000259" key="7">
    <source>
        <dbReference type="PROSITE" id="PS50113"/>
    </source>
</evidence>
<feature type="transmembrane region" description="Helical" evidence="6">
    <location>
        <begin position="135"/>
        <end position="157"/>
    </location>
</feature>
<sequence>MTDNSDISQDTSASRVRQLMPYLLLAIAYVISGKLGLMLALPPGYASPIFPPAGIAIAAALIGGRKTLPWIFAGAFLLNLWVGYADGHVINPLELMAAIAIATASMLQAAIGGWALRRAIGYPAALDHGIEVLRFLTLAPVMCLTSATLSIGSLWALGSIKTAGIGANWVSWWVGDTLGLIVMLPIVMTVAGQPHELWRGRMRTVALPMLLVFAIFIAAFLKINRWEYDNSLSDFRQLSQQASSLLSNRLEEQGALLDETTGLFLHDAHGHVTREEFHRFVQRTLQRFPMIQALEWVPRVNAAQRNSFEAKQRNDLPGFEIRERDADGELVRAGKRNTYYPVTYVEPLAGNQPAVGFDLASNSIRQAALLTALKNGSIVTTESIHLVQDAQPQAGILILSAIDPHDQASGFVVIVLRMDDFMSALLSSTRHLVYTRLIDVDEKKVLYDDFTPESSGILEQRAFTFGTRHYQLETSPTPAYLKAHRGWQSFVVLTFGLLGTGLIGALLLLGSGYTAHIEAQVRERTRKLKESESRFHFILENSPIAIRITANDSGKVVFANSSYAALINATRDRVISVDPRQYYFDPQEYDEILDRINKGERISSQLVKLRIPNGHSDSKWALASYLPIEFEQRPGVLGWFYDITVRKQLEDEREEALDRLKKISSRVPGMVYQFLMRPDGSSCFPFSSEAIREIYRVSPDEVRDDASKVFAILHPDDYDGIVESIQSSARNLTVWHHEYRVRFEDGTERWLLGNATPQREEDGSTLWHGFITDVTERKRTEQQVQRLVREQKAMLENDLIGIVKVKNRIIEWANPSFEKMMGYGIGEVYGTSTRQYFVSEGAYHSLGAEAYPVLNMGGIYRTQIEQQRKDGSAIWVDMSGTMLDAATGNSLWAFVDITERKLAEDQIHHLAFYDALTQLPNRRLFYDRLEQSMAAGKRSGKFAAILMLDLDNFKVLNDTHGHIAGDLLLAEVATRLKRCVRAMDTISRFGGDEFVILLNELDSDETESIAQARHVAEKIRASLAEPYRLVVKNDSNADRLIQHHSTASIGVKVFLNHEENREQLLRRADVAMYQAKDAGRNRIHIYGSGG</sequence>
<dbReference type="Gene3D" id="3.30.450.20">
    <property type="entry name" value="PAS domain"/>
    <property type="match status" value="3"/>
</dbReference>
<feature type="domain" description="GGDEF" evidence="9">
    <location>
        <begin position="941"/>
        <end position="1088"/>
    </location>
</feature>
<dbReference type="PROSITE" id="PS50839">
    <property type="entry name" value="CHASE"/>
    <property type="match status" value="1"/>
</dbReference>
<keyword evidence="3 6" id="KW-0812">Transmembrane</keyword>
<evidence type="ECO:0000259" key="8">
    <source>
        <dbReference type="PROSITE" id="PS50839"/>
    </source>
</evidence>
<dbReference type="RefSeq" id="WP_013030286.1">
    <property type="nucleotide sequence ID" value="NC_013959.1"/>
</dbReference>
<dbReference type="PANTHER" id="PTHR44757:SF2">
    <property type="entry name" value="BIOFILM ARCHITECTURE MAINTENANCE PROTEIN MBAA"/>
    <property type="match status" value="1"/>
</dbReference>
<dbReference type="SUPFAM" id="SSF55785">
    <property type="entry name" value="PYP-like sensor domain (PAS domain)"/>
    <property type="match status" value="3"/>
</dbReference>
<dbReference type="InterPro" id="IPR000700">
    <property type="entry name" value="PAS-assoc_C"/>
</dbReference>
<dbReference type="STRING" id="580332.Slit_2160"/>
<protein>
    <submittedName>
        <fullName evidence="10">Diguanylate cyclase with PAS/PAC sensor</fullName>
    </submittedName>
</protein>
<dbReference type="Proteomes" id="UP000001625">
    <property type="component" value="Chromosome"/>
</dbReference>
<dbReference type="InterPro" id="IPR007895">
    <property type="entry name" value="MASE1"/>
</dbReference>
<accession>D5CUK1</accession>
<dbReference type="eggNOG" id="COG3447">
    <property type="taxonomic scope" value="Bacteria"/>
</dbReference>
<feature type="transmembrane region" description="Helical" evidence="6">
    <location>
        <begin position="204"/>
        <end position="223"/>
    </location>
</feature>
<dbReference type="CDD" id="cd00130">
    <property type="entry name" value="PAS"/>
    <property type="match status" value="2"/>
</dbReference>
<keyword evidence="5 6" id="KW-0472">Membrane</keyword>
<keyword evidence="2" id="KW-1003">Cell membrane</keyword>
<dbReference type="AlphaFoldDB" id="D5CUK1"/>
<dbReference type="InterPro" id="IPR000014">
    <property type="entry name" value="PAS"/>
</dbReference>
<dbReference type="GO" id="GO:0005886">
    <property type="term" value="C:plasma membrane"/>
    <property type="evidence" value="ECO:0007669"/>
    <property type="project" value="UniProtKB-SubCell"/>
</dbReference>
<dbReference type="SMART" id="SM00267">
    <property type="entry name" value="GGDEF"/>
    <property type="match status" value="1"/>
</dbReference>
<feature type="transmembrane region" description="Helical" evidence="6">
    <location>
        <begin position="169"/>
        <end position="192"/>
    </location>
</feature>
<dbReference type="Pfam" id="PF05231">
    <property type="entry name" value="MASE1"/>
    <property type="match status" value="1"/>
</dbReference>
<dbReference type="eggNOG" id="COG3614">
    <property type="taxonomic scope" value="Bacteria"/>
</dbReference>
<dbReference type="InterPro" id="IPR035965">
    <property type="entry name" value="PAS-like_dom_sf"/>
</dbReference>
<feature type="domain" description="CHASE" evidence="8">
    <location>
        <begin position="268"/>
        <end position="428"/>
    </location>
</feature>
<dbReference type="PROSITE" id="PS50113">
    <property type="entry name" value="PAC"/>
    <property type="match status" value="2"/>
</dbReference>
<dbReference type="SMART" id="SM00086">
    <property type="entry name" value="PAC"/>
    <property type="match status" value="3"/>
</dbReference>
<dbReference type="FunFam" id="3.30.70.270:FF:000001">
    <property type="entry name" value="Diguanylate cyclase domain protein"/>
    <property type="match status" value="1"/>
</dbReference>
<evidence type="ECO:0000256" key="4">
    <source>
        <dbReference type="ARBA" id="ARBA00022989"/>
    </source>
</evidence>
<dbReference type="Pfam" id="PF03924">
    <property type="entry name" value="CHASE"/>
    <property type="match status" value="1"/>
</dbReference>
<dbReference type="CDD" id="cd01949">
    <property type="entry name" value="GGDEF"/>
    <property type="match status" value="1"/>
</dbReference>
<keyword evidence="11" id="KW-1185">Reference proteome</keyword>
<feature type="transmembrane region" description="Helical" evidence="6">
    <location>
        <begin position="21"/>
        <end position="41"/>
    </location>
</feature>
<dbReference type="InterPro" id="IPR013767">
    <property type="entry name" value="PAS_fold"/>
</dbReference>
<dbReference type="PANTHER" id="PTHR44757">
    <property type="entry name" value="DIGUANYLATE CYCLASE DGCP"/>
    <property type="match status" value="1"/>
</dbReference>
<dbReference type="InterPro" id="IPR052155">
    <property type="entry name" value="Biofilm_reg_signaling"/>
</dbReference>